<feature type="domain" description="ORF6C" evidence="1">
    <location>
        <begin position="134"/>
        <end position="230"/>
    </location>
</feature>
<dbReference type="InterPro" id="IPR018878">
    <property type="entry name" value="ORF6C_dom"/>
</dbReference>
<organism evidence="2">
    <name type="scientific">Brevibacillus laterosporus</name>
    <name type="common">Bacillus laterosporus</name>
    <dbReference type="NCBI Taxonomy" id="1465"/>
    <lineage>
        <taxon>Bacteria</taxon>
        <taxon>Bacillati</taxon>
        <taxon>Bacillota</taxon>
        <taxon>Bacilli</taxon>
        <taxon>Bacillales</taxon>
        <taxon>Paenibacillaceae</taxon>
        <taxon>Brevibacillus</taxon>
    </lineage>
</organism>
<protein>
    <recommendedName>
        <fullName evidence="1">ORF6C domain-containing protein</fullName>
    </recommendedName>
</protein>
<dbReference type="EMBL" id="CP011074">
    <property type="protein sequence ID" value="AKF92660.1"/>
    <property type="molecule type" value="Genomic_DNA"/>
</dbReference>
<dbReference type="Pfam" id="PF09669">
    <property type="entry name" value="Phage_pRha"/>
    <property type="match status" value="1"/>
</dbReference>
<dbReference type="Pfam" id="PF10552">
    <property type="entry name" value="ORF6C"/>
    <property type="match status" value="1"/>
</dbReference>
<name>A0A0F7EE80_BRELA</name>
<sequence>MNQLVFIQNNQVFTDSLKIAEVFKKSHDNVMRDIRNQMEKLIEAGEREWGTLNFEETHYIHPQNKQMYPKYNLTEDAFALVAMSYVTPEAMKMKIRFLEQFKQMKEKLNQNKVVPLNDRQAIIQSLKLTVEMAEEMEEVKSITQTHGQKLSELEYKVERQIMLDSGQQRNLQKAIARKVYELEIDQERRSELFRQLHREIKDRWGVSSYKDVRRKELEQVLRYVDAWMPRKVS</sequence>
<gene>
    <name evidence="2" type="ORF">EX87_02430</name>
</gene>
<proteinExistence type="predicted"/>
<dbReference type="NCBIfam" id="TIGR02681">
    <property type="entry name" value="phage_pRha"/>
    <property type="match status" value="1"/>
</dbReference>
<dbReference type="RefSeq" id="WP_031411277.1">
    <property type="nucleotide sequence ID" value="NZ_CP011074.1"/>
</dbReference>
<dbReference type="InterPro" id="IPR014054">
    <property type="entry name" value="Phage_regulatory_Rha"/>
</dbReference>
<evidence type="ECO:0000259" key="1">
    <source>
        <dbReference type="Pfam" id="PF10552"/>
    </source>
</evidence>
<evidence type="ECO:0000313" key="2">
    <source>
        <dbReference type="EMBL" id="AKF92660.1"/>
    </source>
</evidence>
<reference evidence="2" key="1">
    <citation type="submission" date="2015-03" db="EMBL/GenBank/DDBJ databases">
        <title>MIGS Cultured Bacterial/Archaeal sample from Brevibacillus laterosporus.</title>
        <authorList>
            <person name="Zeng D."/>
            <person name="Zhu L."/>
            <person name="Dong G."/>
            <person name="Ye W."/>
            <person name="Ren D."/>
            <person name="Wu L."/>
            <person name="Xu J."/>
            <person name="Li G."/>
            <person name="Guo L."/>
        </authorList>
    </citation>
    <scope>NUCLEOTIDE SEQUENCE</scope>
    <source>
        <strain evidence="2">B9</strain>
    </source>
</reference>
<dbReference type="AlphaFoldDB" id="A0A0F7EE80"/>
<accession>A0A0F7EE80</accession>